<keyword evidence="2" id="KW-0479">Metal-binding</keyword>
<protein>
    <submittedName>
        <fullName evidence="7">Ferredoxin</fullName>
    </submittedName>
</protein>
<comment type="caution">
    <text evidence="7">The sequence shown here is derived from an EMBL/GenBank/DDBJ whole genome shotgun (WGS) entry which is preliminary data.</text>
</comment>
<dbReference type="OrthoDB" id="6837at2157"/>
<keyword evidence="8" id="KW-1185">Reference proteome</keyword>
<evidence type="ECO:0000313" key="8">
    <source>
        <dbReference type="Proteomes" id="UP000054387"/>
    </source>
</evidence>
<dbReference type="Gene3D" id="2.102.10.10">
    <property type="entry name" value="Rieske [2Fe-2S] iron-sulphur domain"/>
    <property type="match status" value="1"/>
</dbReference>
<dbReference type="STRING" id="1514971.AUR64_16865"/>
<keyword evidence="3" id="KW-0408">Iron</keyword>
<accession>A0A0W1R7S5</accession>
<dbReference type="RefSeq" id="WP_058582600.1">
    <property type="nucleotide sequence ID" value="NZ_LOPU01000029.1"/>
</dbReference>
<evidence type="ECO:0000256" key="5">
    <source>
        <dbReference type="ARBA" id="ARBA00034078"/>
    </source>
</evidence>
<evidence type="ECO:0000256" key="4">
    <source>
        <dbReference type="ARBA" id="ARBA00023014"/>
    </source>
</evidence>
<dbReference type="Pfam" id="PF00355">
    <property type="entry name" value="Rieske"/>
    <property type="match status" value="1"/>
</dbReference>
<evidence type="ECO:0000256" key="1">
    <source>
        <dbReference type="ARBA" id="ARBA00022714"/>
    </source>
</evidence>
<reference evidence="7 8" key="1">
    <citation type="submission" date="2015-12" db="EMBL/GenBank/DDBJ databases">
        <title>Haloprofundus marisrubri gen. nov., sp. nov., an extremely halophilic archaeon isolated from the Discovery deep brine-seawater interface in the Red Sea.</title>
        <authorList>
            <person name="Zhang G."/>
            <person name="Stingl U."/>
            <person name="Rashid M."/>
        </authorList>
    </citation>
    <scope>NUCLEOTIDE SEQUENCE [LARGE SCALE GENOMIC DNA]</scope>
    <source>
        <strain evidence="7 8">SB9</strain>
    </source>
</reference>
<dbReference type="GO" id="GO:0046872">
    <property type="term" value="F:metal ion binding"/>
    <property type="evidence" value="ECO:0007669"/>
    <property type="project" value="UniProtKB-KW"/>
</dbReference>
<evidence type="ECO:0000259" key="6">
    <source>
        <dbReference type="PROSITE" id="PS51296"/>
    </source>
</evidence>
<comment type="cofactor">
    <cofactor evidence="5">
        <name>[2Fe-2S] cluster</name>
        <dbReference type="ChEBI" id="CHEBI:190135"/>
    </cofactor>
</comment>
<dbReference type="SUPFAM" id="SSF50022">
    <property type="entry name" value="ISP domain"/>
    <property type="match status" value="1"/>
</dbReference>
<dbReference type="InterPro" id="IPR017941">
    <property type="entry name" value="Rieske_2Fe-2S"/>
</dbReference>
<dbReference type="PANTHER" id="PTHR21496">
    <property type="entry name" value="FERREDOXIN-RELATED"/>
    <property type="match status" value="1"/>
</dbReference>
<dbReference type="InterPro" id="IPR036922">
    <property type="entry name" value="Rieske_2Fe-2S_sf"/>
</dbReference>
<feature type="domain" description="Rieske" evidence="6">
    <location>
        <begin position="12"/>
        <end position="107"/>
    </location>
</feature>
<keyword evidence="4" id="KW-0411">Iron-sulfur</keyword>
<keyword evidence="1" id="KW-0001">2Fe-2S</keyword>
<dbReference type="EMBL" id="LOPU01000029">
    <property type="protein sequence ID" value="KTG09448.1"/>
    <property type="molecule type" value="Genomic_DNA"/>
</dbReference>
<evidence type="ECO:0000256" key="3">
    <source>
        <dbReference type="ARBA" id="ARBA00023004"/>
    </source>
</evidence>
<dbReference type="PROSITE" id="PS51296">
    <property type="entry name" value="RIESKE"/>
    <property type="match status" value="1"/>
</dbReference>
<dbReference type="Proteomes" id="UP000054387">
    <property type="component" value="Unassembled WGS sequence"/>
</dbReference>
<evidence type="ECO:0000256" key="2">
    <source>
        <dbReference type="ARBA" id="ARBA00022723"/>
    </source>
</evidence>
<dbReference type="PANTHER" id="PTHR21496:SF0">
    <property type="entry name" value="RIESKE DOMAIN-CONTAINING PROTEIN"/>
    <property type="match status" value="1"/>
</dbReference>
<organism evidence="7 8">
    <name type="scientific">Haloprofundus marisrubri</name>
    <dbReference type="NCBI Taxonomy" id="1514971"/>
    <lineage>
        <taxon>Archaea</taxon>
        <taxon>Methanobacteriati</taxon>
        <taxon>Methanobacteriota</taxon>
        <taxon>Stenosarchaea group</taxon>
        <taxon>Halobacteria</taxon>
        <taxon>Halobacteriales</taxon>
        <taxon>Haloferacaceae</taxon>
        <taxon>Haloprofundus</taxon>
    </lineage>
</organism>
<dbReference type="GO" id="GO:0051537">
    <property type="term" value="F:2 iron, 2 sulfur cluster binding"/>
    <property type="evidence" value="ECO:0007669"/>
    <property type="project" value="UniProtKB-KW"/>
</dbReference>
<proteinExistence type="predicted"/>
<evidence type="ECO:0000313" key="7">
    <source>
        <dbReference type="EMBL" id="KTG09448.1"/>
    </source>
</evidence>
<sequence>MSTETPDAGSEPVEVASERELAEAGRKLVNVQGRAIALFHHEGEVRAVDNRCPHMGFPLTEGSVEDGILTCHWHHARFELSCGDTFDPWADDVESYPVELRDGAVYVDPHPTRDESPADHWANRLEDGLEQNLRLVLAKSAIGLVDAGVDASEQVETGVLFGTRYREGGWSSGLTILTAMANVLPTLRDEDEKRALYQGLVHVASDCANQPPKFDQESFEARDLSHERLKSWFRDCIEVRDADGAERCLRTAIASGASQAELTDMLVSAATDHRYLDTGHTMDFVNKACESLDLVGWDHAEHVLPSLVDGLATAARSEERSSWRQPIDLAGMLDDSFGRLDELRAAGEGEEWTEPDDFTETLRDDDPDRVVTALEDAIRAGATVEQLARAVAYAAATRVAQFSTANEFSDWNTVHHTFTYANAVHQASQRTDAPELYRGVFDAAVNVYLDRFLNTPAAPVPEPGDESADPEELLGDLRMTFEMEGEVNDAGRAAAHYLDAGGDLSTLRERLGEALLREDAGFHTYQALEAGFAQMDERDAAEEVRTLAVAVARYLAAHFPTRREREQTFTIASRLQRGEKIHQAVGDE</sequence>
<dbReference type="AlphaFoldDB" id="A0A0W1R7S5"/>
<gene>
    <name evidence="7" type="ORF">AUR64_16865</name>
</gene>
<name>A0A0W1R7S5_9EURY</name>